<dbReference type="Proteomes" id="UP000179807">
    <property type="component" value="Unassembled WGS sequence"/>
</dbReference>
<keyword evidence="5" id="KW-1185">Reference proteome</keyword>
<reference evidence="4" key="1">
    <citation type="submission" date="2016-10" db="EMBL/GenBank/DDBJ databases">
        <authorList>
            <person name="Benchimol M."/>
            <person name="Almeida L.G."/>
            <person name="Vasconcelos A.T."/>
            <person name="Perreira-Neves A."/>
            <person name="Rosa I.A."/>
            <person name="Tasca T."/>
            <person name="Bogo M.R."/>
            <person name="de Souza W."/>
        </authorList>
    </citation>
    <scope>NUCLEOTIDE SEQUENCE [LARGE SCALE GENOMIC DNA]</scope>
    <source>
        <strain evidence="4">K</strain>
    </source>
</reference>
<evidence type="ECO:0000313" key="5">
    <source>
        <dbReference type="Proteomes" id="UP000179807"/>
    </source>
</evidence>
<dbReference type="Gene3D" id="3.30.200.20">
    <property type="entry name" value="Phosphorylase Kinase, domain 1"/>
    <property type="match status" value="1"/>
</dbReference>
<dbReference type="SUPFAM" id="SSF56112">
    <property type="entry name" value="Protein kinase-like (PK-like)"/>
    <property type="match status" value="1"/>
</dbReference>
<proteinExistence type="predicted"/>
<dbReference type="InterPro" id="IPR000719">
    <property type="entry name" value="Prot_kinase_dom"/>
</dbReference>
<protein>
    <recommendedName>
        <fullName evidence="3">Protein kinase domain-containing protein</fullName>
    </recommendedName>
</protein>
<dbReference type="InterPro" id="IPR011009">
    <property type="entry name" value="Kinase-like_dom_sf"/>
</dbReference>
<feature type="domain" description="Protein kinase" evidence="3">
    <location>
        <begin position="31"/>
        <end position="284"/>
    </location>
</feature>
<dbReference type="InterPro" id="IPR011990">
    <property type="entry name" value="TPR-like_helical_dom_sf"/>
</dbReference>
<dbReference type="PANTHER" id="PTHR27001:SF931">
    <property type="entry name" value="OS11G0664100 PROTEIN"/>
    <property type="match status" value="1"/>
</dbReference>
<dbReference type="Gene3D" id="1.10.510.10">
    <property type="entry name" value="Transferase(Phosphotransferase) domain 1"/>
    <property type="match status" value="1"/>
</dbReference>
<accession>A0A1J4K2K7</accession>
<dbReference type="GO" id="GO:0005886">
    <property type="term" value="C:plasma membrane"/>
    <property type="evidence" value="ECO:0007669"/>
    <property type="project" value="TreeGrafter"/>
</dbReference>
<dbReference type="PROSITE" id="PS00108">
    <property type="entry name" value="PROTEIN_KINASE_ST"/>
    <property type="match status" value="1"/>
</dbReference>
<dbReference type="InterPro" id="IPR008271">
    <property type="entry name" value="Ser/Thr_kinase_AS"/>
</dbReference>
<dbReference type="GeneID" id="94841004"/>
<evidence type="ECO:0000313" key="4">
    <source>
        <dbReference type="EMBL" id="OHT03980.1"/>
    </source>
</evidence>
<evidence type="ECO:0000259" key="3">
    <source>
        <dbReference type="PROSITE" id="PS50011"/>
    </source>
</evidence>
<sequence length="585" mass="67643">MSQDTEKNDKLNPFCPLPNMEIPKSLITIPNDKSHQIAKNLYRGIYSRADKKSDVAVKVYKMDSFFENETISKNFLRSISYHSHFNGHPAIVEFLGITFCNRTVPGFSLVFPYMKNGSLDSYKLTENQTYKDFELNATERSIISYGVLKAIHFLYKFNIVYRDLKPENILLDDKKYPKLTDLDDAKYIKTSTDELSSYKLKPAYNSQESVKHQICTIESVMFSFGLVNYFLATGKIAPDPKNLHFNDSVDQTFKDLILRLTNDEVSNRPSIDQLVDDYNQHQYLFDGTDKNRFRQYQEELCQKEFELLSNFNLSGSNSGSVKKNLKPTKLSSNKISMLASRNKYERYQCLRKIFSKKDRNGYCALIGYLYETGLGVPRSGFDAANWYDIGRTNFDPESLQFYNRLTPMYLKNKKENPDSYTPHIIIKGAALEYHGKWNESILLYNKIRVKLDSHDPLFIEASGRLGALMIRSFKDSETQQSIDNFNEGLKILTDAANSGDVYSMNFLAAYFKEEKDIPQAVEWYKKSHFEGDLDAAVRAGLLYESIGKYQEAIEFYKLSKETLFEKAELYISRCEKKLSKQKLAE</sequence>
<keyword evidence="2" id="KW-0067">ATP-binding</keyword>
<keyword evidence="1" id="KW-0547">Nucleotide-binding</keyword>
<dbReference type="SMART" id="SM00220">
    <property type="entry name" value="S_TKc"/>
    <property type="match status" value="1"/>
</dbReference>
<dbReference type="VEuPathDB" id="TrichDB:TRFO_28643"/>
<evidence type="ECO:0000256" key="2">
    <source>
        <dbReference type="ARBA" id="ARBA00022840"/>
    </source>
</evidence>
<gene>
    <name evidence="4" type="ORF">TRFO_28643</name>
</gene>
<dbReference type="EMBL" id="MLAK01000810">
    <property type="protein sequence ID" value="OHT03980.1"/>
    <property type="molecule type" value="Genomic_DNA"/>
</dbReference>
<dbReference type="GO" id="GO:0005524">
    <property type="term" value="F:ATP binding"/>
    <property type="evidence" value="ECO:0007669"/>
    <property type="project" value="UniProtKB-KW"/>
</dbReference>
<dbReference type="AlphaFoldDB" id="A0A1J4K2K7"/>
<comment type="caution">
    <text evidence="4">The sequence shown here is derived from an EMBL/GenBank/DDBJ whole genome shotgun (WGS) entry which is preliminary data.</text>
</comment>
<organism evidence="4 5">
    <name type="scientific">Tritrichomonas foetus</name>
    <dbReference type="NCBI Taxonomy" id="1144522"/>
    <lineage>
        <taxon>Eukaryota</taxon>
        <taxon>Metamonada</taxon>
        <taxon>Parabasalia</taxon>
        <taxon>Tritrichomonadida</taxon>
        <taxon>Tritrichomonadidae</taxon>
        <taxon>Tritrichomonas</taxon>
    </lineage>
</organism>
<dbReference type="RefSeq" id="XP_068357116.1">
    <property type="nucleotide sequence ID" value="XM_068506300.1"/>
</dbReference>
<dbReference type="GO" id="GO:0004672">
    <property type="term" value="F:protein kinase activity"/>
    <property type="evidence" value="ECO:0007669"/>
    <property type="project" value="InterPro"/>
</dbReference>
<evidence type="ECO:0000256" key="1">
    <source>
        <dbReference type="ARBA" id="ARBA00022741"/>
    </source>
</evidence>
<dbReference type="PROSITE" id="PS50011">
    <property type="entry name" value="PROTEIN_KINASE_DOM"/>
    <property type="match status" value="1"/>
</dbReference>
<dbReference type="Pfam" id="PF00069">
    <property type="entry name" value="Pkinase"/>
    <property type="match status" value="1"/>
</dbReference>
<dbReference type="PANTHER" id="PTHR27001">
    <property type="entry name" value="OS01G0253100 PROTEIN"/>
    <property type="match status" value="1"/>
</dbReference>
<dbReference type="SUPFAM" id="SSF81901">
    <property type="entry name" value="HCP-like"/>
    <property type="match status" value="1"/>
</dbReference>
<name>A0A1J4K2K7_9EUKA</name>
<dbReference type="Gene3D" id="1.25.40.10">
    <property type="entry name" value="Tetratricopeptide repeat domain"/>
    <property type="match status" value="1"/>
</dbReference>